<dbReference type="OMA" id="GGNCYQM"/>
<dbReference type="PROSITE" id="PS00518">
    <property type="entry name" value="ZF_RING_1"/>
    <property type="match status" value="1"/>
</dbReference>
<dbReference type="InterPro" id="IPR013083">
    <property type="entry name" value="Znf_RING/FYVE/PHD"/>
</dbReference>
<dbReference type="Gramene" id="TRITD3Av1G230780.1">
    <property type="protein sequence ID" value="TRITD3Av1G230780.1"/>
    <property type="gene ID" value="TRITD3Av1G230780"/>
</dbReference>
<name>A0A9R0VPQ1_TRITD</name>
<feature type="domain" description="RING-type" evidence="5">
    <location>
        <begin position="281"/>
        <end position="319"/>
    </location>
</feature>
<evidence type="ECO:0000313" key="7">
    <source>
        <dbReference type="Proteomes" id="UP000324705"/>
    </source>
</evidence>
<dbReference type="Gene3D" id="3.30.40.10">
    <property type="entry name" value="Zinc/RING finger domain, C3HC4 (zinc finger)"/>
    <property type="match status" value="1"/>
</dbReference>
<keyword evidence="1" id="KW-0479">Metal-binding</keyword>
<dbReference type="InterPro" id="IPR017907">
    <property type="entry name" value="Znf_RING_CS"/>
</dbReference>
<dbReference type="AlphaFoldDB" id="A0A9R0VPQ1"/>
<dbReference type="PROSITE" id="PS50089">
    <property type="entry name" value="ZF_RING_2"/>
    <property type="match status" value="1"/>
</dbReference>
<evidence type="ECO:0000256" key="1">
    <source>
        <dbReference type="ARBA" id="ARBA00022723"/>
    </source>
</evidence>
<dbReference type="SUPFAM" id="SSF57850">
    <property type="entry name" value="RING/U-box"/>
    <property type="match status" value="1"/>
</dbReference>
<proteinExistence type="predicted"/>
<dbReference type="GO" id="GO:0061630">
    <property type="term" value="F:ubiquitin protein ligase activity"/>
    <property type="evidence" value="ECO:0007669"/>
    <property type="project" value="TreeGrafter"/>
</dbReference>
<dbReference type="Pfam" id="PF13920">
    <property type="entry name" value="zf-C3HC4_3"/>
    <property type="match status" value="1"/>
</dbReference>
<evidence type="ECO:0000256" key="2">
    <source>
        <dbReference type="ARBA" id="ARBA00022771"/>
    </source>
</evidence>
<reference evidence="6 7" key="1">
    <citation type="submission" date="2017-09" db="EMBL/GenBank/DDBJ databases">
        <authorList>
            <consortium name="International Durum Wheat Genome Sequencing Consortium (IDWGSC)"/>
            <person name="Milanesi L."/>
        </authorList>
    </citation>
    <scope>NUCLEOTIDE SEQUENCE [LARGE SCALE GENOMIC DNA]</scope>
    <source>
        <strain evidence="7">cv. Svevo</strain>
    </source>
</reference>
<dbReference type="FunFam" id="3.30.40.10:FF:000660">
    <property type="entry name" value="RING/U-box superfamily protein"/>
    <property type="match status" value="1"/>
</dbReference>
<keyword evidence="3" id="KW-0862">Zinc</keyword>
<evidence type="ECO:0000313" key="6">
    <source>
        <dbReference type="EMBL" id="VAH66739.1"/>
    </source>
</evidence>
<dbReference type="GO" id="GO:0008270">
    <property type="term" value="F:zinc ion binding"/>
    <property type="evidence" value="ECO:0007669"/>
    <property type="project" value="UniProtKB-KW"/>
</dbReference>
<sequence length="377" mass="42104">MASKEQFSDIQAGWVALRIRARQLAAPPPAPDPAEQVAAPSHRVVQQLAAPGPLDEEWRVAPRIAHVRCLDGWIFQRTRKGRMFATAPSVTPISRRGPGSASPASTLVAGAPHIAPIFDLIPKSTSARKIHGPLSLRGSLKALEADIHHANTLAHAIHRAYGGTCVQMRLSYSTMAPIILNLIQWMDCSCSLSYTLPSYLGLLEVLVYKVYVDGDASISTIERRASLKEFYAIIYPYLQQIEENVMAKECKEKGWCKGDGDSGGRRKLYADDKDAEREDECGICLETCTKMVLPNCNHAMCINCYRDWYTRSQSCPFCRGSLKRVQSRDLWVLTGDEDVIDPVTLEKENVRHFHSFIDSLPLIVPDNLLLVYYDYLV</sequence>
<organism evidence="6 7">
    <name type="scientific">Triticum turgidum subsp. durum</name>
    <name type="common">Durum wheat</name>
    <name type="synonym">Triticum durum</name>
    <dbReference type="NCBI Taxonomy" id="4567"/>
    <lineage>
        <taxon>Eukaryota</taxon>
        <taxon>Viridiplantae</taxon>
        <taxon>Streptophyta</taxon>
        <taxon>Embryophyta</taxon>
        <taxon>Tracheophyta</taxon>
        <taxon>Spermatophyta</taxon>
        <taxon>Magnoliopsida</taxon>
        <taxon>Liliopsida</taxon>
        <taxon>Poales</taxon>
        <taxon>Poaceae</taxon>
        <taxon>BOP clade</taxon>
        <taxon>Pooideae</taxon>
        <taxon>Triticodae</taxon>
        <taxon>Triticeae</taxon>
        <taxon>Triticinae</taxon>
        <taxon>Triticum</taxon>
    </lineage>
</organism>
<gene>
    <name evidence="6" type="ORF">TRITD_3Av1G230780</name>
</gene>
<dbReference type="SMART" id="SM00184">
    <property type="entry name" value="RING"/>
    <property type="match status" value="1"/>
</dbReference>
<dbReference type="GO" id="GO:0016567">
    <property type="term" value="P:protein ubiquitination"/>
    <property type="evidence" value="ECO:0007669"/>
    <property type="project" value="TreeGrafter"/>
</dbReference>
<evidence type="ECO:0000259" key="5">
    <source>
        <dbReference type="PROSITE" id="PS50089"/>
    </source>
</evidence>
<dbReference type="PANTHER" id="PTHR15315:SF22">
    <property type="entry name" value="OS01G0905700 PROTEIN"/>
    <property type="match status" value="1"/>
</dbReference>
<keyword evidence="7" id="KW-1185">Reference proteome</keyword>
<dbReference type="PANTHER" id="PTHR15315">
    <property type="entry name" value="RING FINGER PROTEIN 41, 151"/>
    <property type="match status" value="1"/>
</dbReference>
<dbReference type="EMBL" id="LT934115">
    <property type="protein sequence ID" value="VAH66739.1"/>
    <property type="molecule type" value="Genomic_DNA"/>
</dbReference>
<evidence type="ECO:0000256" key="3">
    <source>
        <dbReference type="ARBA" id="ARBA00022833"/>
    </source>
</evidence>
<dbReference type="InterPro" id="IPR001841">
    <property type="entry name" value="Znf_RING"/>
</dbReference>
<evidence type="ECO:0000256" key="4">
    <source>
        <dbReference type="PROSITE-ProRule" id="PRU00175"/>
    </source>
</evidence>
<keyword evidence="2 4" id="KW-0863">Zinc-finger</keyword>
<dbReference type="Proteomes" id="UP000324705">
    <property type="component" value="Chromosome 3A"/>
</dbReference>
<protein>
    <recommendedName>
        <fullName evidence="5">RING-type domain-containing protein</fullName>
    </recommendedName>
</protein>
<accession>A0A9R0VPQ1</accession>